<gene>
    <name evidence="1" type="ORF">RM53_02805</name>
</gene>
<dbReference type="Proteomes" id="UP000031166">
    <property type="component" value="Unassembled WGS sequence"/>
</dbReference>
<comment type="caution">
    <text evidence="1">The sequence shown here is derived from an EMBL/GenBank/DDBJ whole genome shotgun (WGS) entry which is preliminary data.</text>
</comment>
<dbReference type="EMBL" id="JWSY01000004">
    <property type="protein sequence ID" value="KIC60405.1"/>
    <property type="molecule type" value="Genomic_DNA"/>
</dbReference>
<dbReference type="AlphaFoldDB" id="A0A0B4D827"/>
<protein>
    <recommendedName>
        <fullName evidence="3">Extracellular endo-alpha-(1-&gt;5)-L-arabinanase C-terminal domain-containing protein</fullName>
    </recommendedName>
</protein>
<reference evidence="1 2" key="1">
    <citation type="submission" date="2014-12" db="EMBL/GenBank/DDBJ databases">
        <title>Genome sequencing of Brevundimonas nasdae TPW30.</title>
        <authorList>
            <person name="Tan P.W."/>
            <person name="Chan K.-G."/>
        </authorList>
    </citation>
    <scope>NUCLEOTIDE SEQUENCE [LARGE SCALE GENOMIC DNA]</scope>
    <source>
        <strain evidence="1 2">TPW30</strain>
    </source>
</reference>
<sequence length="118" mass="13026">MFAALAVVALLTVQDPPPAADMDGAWSVDLATDPAQPYRQPMNLTLQPDGVVTGDFYNSRIEAGRWKRQHGRLCVSFRTTDGAGPYHTAACLAGDHVEGQTWAEHRNFVFIWRADRPS</sequence>
<evidence type="ECO:0000313" key="1">
    <source>
        <dbReference type="EMBL" id="KIC60405.1"/>
    </source>
</evidence>
<dbReference type="RefSeq" id="WP_039244188.1">
    <property type="nucleotide sequence ID" value="NZ_JWSY01000004.1"/>
</dbReference>
<proteinExistence type="predicted"/>
<evidence type="ECO:0000313" key="2">
    <source>
        <dbReference type="Proteomes" id="UP000031166"/>
    </source>
</evidence>
<name>A0A0B4D827_9CAUL</name>
<evidence type="ECO:0008006" key="3">
    <source>
        <dbReference type="Google" id="ProtNLM"/>
    </source>
</evidence>
<accession>A0A0B4D827</accession>
<organism evidence="1 2">
    <name type="scientific">Brevundimonas nasdae</name>
    <dbReference type="NCBI Taxonomy" id="172043"/>
    <lineage>
        <taxon>Bacteria</taxon>
        <taxon>Pseudomonadati</taxon>
        <taxon>Pseudomonadota</taxon>
        <taxon>Alphaproteobacteria</taxon>
        <taxon>Caulobacterales</taxon>
        <taxon>Caulobacteraceae</taxon>
        <taxon>Brevundimonas</taxon>
    </lineage>
</organism>